<feature type="compositionally biased region" description="Polar residues" evidence="1">
    <location>
        <begin position="348"/>
        <end position="362"/>
    </location>
</feature>
<feature type="region of interest" description="Disordered" evidence="1">
    <location>
        <begin position="516"/>
        <end position="574"/>
    </location>
</feature>
<dbReference type="GO" id="GO:0046982">
    <property type="term" value="F:protein heterodimerization activity"/>
    <property type="evidence" value="ECO:0007669"/>
    <property type="project" value="InterPro"/>
</dbReference>
<feature type="region of interest" description="Disordered" evidence="1">
    <location>
        <begin position="348"/>
        <end position="419"/>
    </location>
</feature>
<sequence length="574" mass="60636">MADATVVKDSVYSFEVARRAVGRAALHLGIDSMTEQALDVMADVLLQYLTRTGQAMSHLAESSRRTSAHVNVLDAFQACQLVTSPAVARLHLQEPEEEEDIIEKASEGATSDGISSNGITGSSNGGHHSISRSSSTSINGGGVTQPNGISSTASQSSTGWKGLAAFAFGPKWLEETNEEDYLMEKSIAAANAAADTANDEGSSGGAAAGKVFRSSIENGDAGDQHGGAGDISTLGAGRRRKRRGWDAPYPDGVPLFPRASATCANPHALPAKLSGGLSYRKGTCAYRKVDVDPEEAAEKEREALDELETLPDDVFVPAQEETSSDMAAVNGSSWGSLEGNHKRKLEQANNNGQQEATGSNYTKDQDGDVDMESANKKVRFGDGSADADHQNGGASKKKEIGASSIISEQKGGKNGEDSNTMPEEFMYIPSFYPRPPSTKVVVDDRRTVVDTADAEEQRLLQQVRTQHQEEQQISDPASAFDPTGAIRDTMNIDSSQGVRTSLVRLGNSYWGSGWDRASSSASTMAVPMGRNVSGPDSAPGVTGPPKDPIEPMSRASGSRVSRVLEGSMDAAAMQ</sequence>
<dbReference type="EMBL" id="HBIX01009600">
    <property type="protein sequence ID" value="CAE0714538.1"/>
    <property type="molecule type" value="Transcribed_RNA"/>
</dbReference>
<feature type="compositionally biased region" description="Low complexity" evidence="1">
    <location>
        <begin position="110"/>
        <end position="138"/>
    </location>
</feature>
<evidence type="ECO:0000256" key="1">
    <source>
        <dbReference type="SAM" id="MobiDB-lite"/>
    </source>
</evidence>
<feature type="compositionally biased region" description="Polar residues" evidence="1">
    <location>
        <begin position="144"/>
        <end position="156"/>
    </location>
</feature>
<evidence type="ECO:0008006" key="3">
    <source>
        <dbReference type="Google" id="ProtNLM"/>
    </source>
</evidence>
<feature type="region of interest" description="Disordered" evidence="1">
    <location>
        <begin position="95"/>
        <end position="156"/>
    </location>
</feature>
<dbReference type="AlphaFoldDB" id="A0A7S4AG21"/>
<organism evidence="2">
    <name type="scientific">Pseudo-nitzschia australis</name>
    <dbReference type="NCBI Taxonomy" id="44445"/>
    <lineage>
        <taxon>Eukaryota</taxon>
        <taxon>Sar</taxon>
        <taxon>Stramenopiles</taxon>
        <taxon>Ochrophyta</taxon>
        <taxon>Bacillariophyta</taxon>
        <taxon>Bacillariophyceae</taxon>
        <taxon>Bacillariophycidae</taxon>
        <taxon>Bacillariales</taxon>
        <taxon>Bacillariaceae</taxon>
        <taxon>Pseudo-nitzschia</taxon>
    </lineage>
</organism>
<accession>A0A7S4AG21</accession>
<name>A0A7S4AG21_9STRA</name>
<reference evidence="2" key="1">
    <citation type="submission" date="2021-01" db="EMBL/GenBank/DDBJ databases">
        <authorList>
            <person name="Corre E."/>
            <person name="Pelletier E."/>
            <person name="Niang G."/>
            <person name="Scheremetjew M."/>
            <person name="Finn R."/>
            <person name="Kale V."/>
            <person name="Holt S."/>
            <person name="Cochrane G."/>
            <person name="Meng A."/>
            <person name="Brown T."/>
            <person name="Cohen L."/>
        </authorList>
    </citation>
    <scope>NUCLEOTIDE SEQUENCE</scope>
    <source>
        <strain evidence="2">10249 10 AB</strain>
    </source>
</reference>
<dbReference type="Gene3D" id="1.10.20.10">
    <property type="entry name" value="Histone, subunit A"/>
    <property type="match status" value="1"/>
</dbReference>
<gene>
    <name evidence="2" type="ORF">PAUS00366_LOCUS7290</name>
</gene>
<dbReference type="InterPro" id="IPR009072">
    <property type="entry name" value="Histone-fold"/>
</dbReference>
<feature type="region of interest" description="Disordered" evidence="1">
    <location>
        <begin position="216"/>
        <end position="245"/>
    </location>
</feature>
<evidence type="ECO:0000313" key="2">
    <source>
        <dbReference type="EMBL" id="CAE0714538.1"/>
    </source>
</evidence>
<dbReference type="CDD" id="cd00076">
    <property type="entry name" value="HFD_SF"/>
    <property type="match status" value="1"/>
</dbReference>
<proteinExistence type="predicted"/>
<protein>
    <recommendedName>
        <fullName evidence="3">Transcription initiation factor TFIID subunit 8</fullName>
    </recommendedName>
</protein>